<reference evidence="1 2" key="1">
    <citation type="submission" date="2019-11" db="EMBL/GenBank/DDBJ databases">
        <title>Characterization of a new Erwinia amylovora bacteriophage.</title>
        <authorList>
            <person name="Valentovich L.N."/>
            <person name="Akhremchuk A.E."/>
            <person name="Besarab N.V."/>
            <person name="Lagonenko A.L."/>
        </authorList>
    </citation>
    <scope>NUCLEOTIDE SEQUENCE [LARGE SCALE GENOMIC DNA]</scope>
</reference>
<dbReference type="SUPFAM" id="SSF52540">
    <property type="entry name" value="P-loop containing nucleoside triphosphate hydrolases"/>
    <property type="match status" value="1"/>
</dbReference>
<dbReference type="InterPro" id="IPR027417">
    <property type="entry name" value="P-loop_NTPase"/>
</dbReference>
<dbReference type="Proteomes" id="UP000433183">
    <property type="component" value="Segment"/>
</dbReference>
<evidence type="ECO:0000313" key="1">
    <source>
        <dbReference type="EMBL" id="QGZ16374.1"/>
    </source>
</evidence>
<dbReference type="Gene3D" id="3.40.50.300">
    <property type="entry name" value="P-loop containing nucleotide triphosphate hydrolases"/>
    <property type="match status" value="1"/>
</dbReference>
<evidence type="ECO:0000313" key="2">
    <source>
        <dbReference type="Proteomes" id="UP000433183"/>
    </source>
</evidence>
<proteinExistence type="predicted"/>
<name>A0A6B9J8G5_9CAUD</name>
<sequence>MSRNIFEENQINIRELENIAAYCSRKRKSLLVYGGPGLGKSQKLQQLADKLFGKRTEGQEPNLVDFRLADKEPSDVAGHQIPTMVDGKMRTVYAVPDFWPTDPDWEGFIFMDELLNAEPYLQNVAFQIMLDRRIGKYVFPKGARMVAAGNRDSDGGATHAIVPALANRMMLVELYYDAPIWIEDFALPNNIHATIIRLLKSESQHIENYETQCIEQGSPSFSTPRTLADASEVLYEFDEGLITEREMGVMLQGLVGKITAKAIATYHRNHKLPDIAGIMAGTVTKATDLSDDMQFILGMEGTRHLRRAVMDDAVSDDTIIESSKNFLTYLHNNFANTNADFVMSIFLTFLNPSSAGPALLKANTSREKLIPRLANSYQVVMDIVNDYMDQYAEAVKAAKSAK</sequence>
<organism evidence="1 2">
    <name type="scientific">Erwinia phage Hena1</name>
    <dbReference type="NCBI Taxonomy" id="2678601"/>
    <lineage>
        <taxon>Viruses</taxon>
        <taxon>Duplodnaviria</taxon>
        <taxon>Heunggongvirae</taxon>
        <taxon>Uroviricota</taxon>
        <taxon>Caudoviricetes</taxon>
        <taxon>Vequintavirinae</taxon>
        <taxon>Henunavirus</taxon>
        <taxon>Henunavirus hena1</taxon>
    </lineage>
</organism>
<gene>
    <name evidence="1" type="ORF">Hena1_02240</name>
</gene>
<protein>
    <submittedName>
        <fullName evidence="1">Putative ATPase</fullName>
    </submittedName>
</protein>
<keyword evidence="2" id="KW-1185">Reference proteome</keyword>
<accession>A0A6B9J8G5</accession>
<dbReference type="EMBL" id="MN732867">
    <property type="protein sequence ID" value="QGZ16374.1"/>
    <property type="molecule type" value="Genomic_DNA"/>
</dbReference>